<evidence type="ECO:0000256" key="2">
    <source>
        <dbReference type="SAM" id="Phobius"/>
    </source>
</evidence>
<feature type="compositionally biased region" description="Basic and acidic residues" evidence="1">
    <location>
        <begin position="305"/>
        <end position="322"/>
    </location>
</feature>
<proteinExistence type="predicted"/>
<keyword evidence="2" id="KW-0812">Transmembrane</keyword>
<sequence length="369" mass="39770">NASSIDSCSNTPCIQIHWNAYSVDFQDIPTVQSCPSPPQPTTVPDLALTSFSTVDSADVTQTLSPSNASTIANPVSAEGRSDDDQTVILAAGVGGGLLLILVTSLLAAILACWRRRQRKMAVDTDQPITAAQRNSPGDYVEIGDIKPARTRPSRTKSKTQNCSPASITSEGAQEESIPYHALPDQTSEETSIFNPHVYADPISLLESKNGQIGNGKVYIDIPLDKKENSIHLYEPSEYSELSDANTTMYVPAELPDQSTACFESVDYPSPGPETEDTTKRDSLPYKTQYEDIDNIAAHVQNHRVTNGDRGDENSPEENKTDISENDGSQTVIGSVLATYDARSRCSTGPSEGSDEEKTTCSSVETSTIN</sequence>
<keyword evidence="4" id="KW-1185">Reference proteome</keyword>
<feature type="transmembrane region" description="Helical" evidence="2">
    <location>
        <begin position="87"/>
        <end position="113"/>
    </location>
</feature>
<dbReference type="Proteomes" id="UP000271974">
    <property type="component" value="Unassembled WGS sequence"/>
</dbReference>
<evidence type="ECO:0000313" key="4">
    <source>
        <dbReference type="Proteomes" id="UP000271974"/>
    </source>
</evidence>
<feature type="non-terminal residue" evidence="3">
    <location>
        <position position="1"/>
    </location>
</feature>
<organism evidence="3 4">
    <name type="scientific">Elysia chlorotica</name>
    <name type="common">Eastern emerald elysia</name>
    <name type="synonym">Sea slug</name>
    <dbReference type="NCBI Taxonomy" id="188477"/>
    <lineage>
        <taxon>Eukaryota</taxon>
        <taxon>Metazoa</taxon>
        <taxon>Spiralia</taxon>
        <taxon>Lophotrochozoa</taxon>
        <taxon>Mollusca</taxon>
        <taxon>Gastropoda</taxon>
        <taxon>Heterobranchia</taxon>
        <taxon>Euthyneura</taxon>
        <taxon>Panpulmonata</taxon>
        <taxon>Sacoglossa</taxon>
        <taxon>Placobranchoidea</taxon>
        <taxon>Plakobranchidae</taxon>
        <taxon>Elysia</taxon>
    </lineage>
</organism>
<name>A0A433U715_ELYCH</name>
<keyword evidence="2" id="KW-1133">Transmembrane helix</keyword>
<protein>
    <submittedName>
        <fullName evidence="3">Uncharacterized protein</fullName>
    </submittedName>
</protein>
<dbReference type="AlphaFoldDB" id="A0A433U715"/>
<evidence type="ECO:0000313" key="3">
    <source>
        <dbReference type="EMBL" id="RUS89478.1"/>
    </source>
</evidence>
<feature type="compositionally biased region" description="Polar residues" evidence="1">
    <location>
        <begin position="158"/>
        <end position="171"/>
    </location>
</feature>
<keyword evidence="2" id="KW-0472">Membrane</keyword>
<comment type="caution">
    <text evidence="3">The sequence shown here is derived from an EMBL/GenBank/DDBJ whole genome shotgun (WGS) entry which is preliminary data.</text>
</comment>
<feature type="region of interest" description="Disordered" evidence="1">
    <location>
        <begin position="149"/>
        <end position="177"/>
    </location>
</feature>
<feature type="region of interest" description="Disordered" evidence="1">
    <location>
        <begin position="261"/>
        <end position="282"/>
    </location>
</feature>
<accession>A0A433U715</accession>
<gene>
    <name evidence="3" type="ORF">EGW08_002775</name>
</gene>
<reference evidence="3 4" key="1">
    <citation type="submission" date="2019-01" db="EMBL/GenBank/DDBJ databases">
        <title>A draft genome assembly of the solar-powered sea slug Elysia chlorotica.</title>
        <authorList>
            <person name="Cai H."/>
            <person name="Li Q."/>
            <person name="Fang X."/>
            <person name="Li J."/>
            <person name="Curtis N.E."/>
            <person name="Altenburger A."/>
            <person name="Shibata T."/>
            <person name="Feng M."/>
            <person name="Maeda T."/>
            <person name="Schwartz J.A."/>
            <person name="Shigenobu S."/>
            <person name="Lundholm N."/>
            <person name="Nishiyama T."/>
            <person name="Yang H."/>
            <person name="Hasebe M."/>
            <person name="Li S."/>
            <person name="Pierce S.K."/>
            <person name="Wang J."/>
        </authorList>
    </citation>
    <scope>NUCLEOTIDE SEQUENCE [LARGE SCALE GENOMIC DNA]</scope>
    <source>
        <strain evidence="3">EC2010</strain>
        <tissue evidence="3">Whole organism of an adult</tissue>
    </source>
</reference>
<dbReference type="EMBL" id="RQTK01000055">
    <property type="protein sequence ID" value="RUS89478.1"/>
    <property type="molecule type" value="Genomic_DNA"/>
</dbReference>
<feature type="region of interest" description="Disordered" evidence="1">
    <location>
        <begin position="303"/>
        <end position="369"/>
    </location>
</feature>
<feature type="compositionally biased region" description="Polar residues" evidence="1">
    <location>
        <begin position="359"/>
        <end position="369"/>
    </location>
</feature>
<evidence type="ECO:0000256" key="1">
    <source>
        <dbReference type="SAM" id="MobiDB-lite"/>
    </source>
</evidence>